<reference evidence="2 3" key="1">
    <citation type="submission" date="2024-09" db="EMBL/GenBank/DDBJ databases">
        <authorList>
            <person name="Sun Q."/>
            <person name="Mori K."/>
        </authorList>
    </citation>
    <scope>NUCLEOTIDE SEQUENCE [LARGE SCALE GENOMIC DNA]</scope>
    <source>
        <strain evidence="2 3">JCM 11411</strain>
    </source>
</reference>
<organism evidence="2 3">
    <name type="scientific">Rhodococcus baikonurensis</name>
    <dbReference type="NCBI Taxonomy" id="172041"/>
    <lineage>
        <taxon>Bacteria</taxon>
        <taxon>Bacillati</taxon>
        <taxon>Actinomycetota</taxon>
        <taxon>Actinomycetes</taxon>
        <taxon>Mycobacteriales</taxon>
        <taxon>Nocardiaceae</taxon>
        <taxon>Rhodococcus</taxon>
        <taxon>Rhodococcus erythropolis group</taxon>
    </lineage>
</organism>
<dbReference type="NCBIfam" id="NF033563">
    <property type="entry name" value="transpos_IS30"/>
    <property type="match status" value="1"/>
</dbReference>
<dbReference type="PANTHER" id="PTHR10948">
    <property type="entry name" value="TRANSPOSASE"/>
    <property type="match status" value="1"/>
</dbReference>
<protein>
    <submittedName>
        <fullName evidence="2">IS30 family transposase</fullName>
    </submittedName>
</protein>
<dbReference type="Gene3D" id="3.30.420.10">
    <property type="entry name" value="Ribonuclease H-like superfamily/Ribonuclease H"/>
    <property type="match status" value="1"/>
</dbReference>
<accession>A0ABV5XM13</accession>
<dbReference type="EMBL" id="JBHMAS010000069">
    <property type="protein sequence ID" value="MFB9783515.1"/>
    <property type="molecule type" value="Genomic_DNA"/>
</dbReference>
<keyword evidence="3" id="KW-1185">Reference proteome</keyword>
<evidence type="ECO:0000313" key="3">
    <source>
        <dbReference type="Proteomes" id="UP001589587"/>
    </source>
</evidence>
<sequence length="136" mass="15584">MDRQSRVTHVVALPDGYRAETVADALIAYLGRLPAHLRRSLTWDRGLEMAAHERITAVLDLPVYFCAPHHPWQRGTNENTNGLLRQYLRKNADLRTFSQEDLNSIAVRLNDRPRRVLDWDSPRQREDQVLGSSAVG</sequence>
<dbReference type="InterPro" id="IPR012337">
    <property type="entry name" value="RNaseH-like_sf"/>
</dbReference>
<comment type="caution">
    <text evidence="2">The sequence shown here is derived from an EMBL/GenBank/DDBJ whole genome shotgun (WGS) entry which is preliminary data.</text>
</comment>
<dbReference type="Proteomes" id="UP001589587">
    <property type="component" value="Unassembled WGS sequence"/>
</dbReference>
<dbReference type="PROSITE" id="PS50994">
    <property type="entry name" value="INTEGRASE"/>
    <property type="match status" value="1"/>
</dbReference>
<proteinExistence type="predicted"/>
<name>A0ABV5XM13_9NOCA</name>
<dbReference type="InterPro" id="IPR053392">
    <property type="entry name" value="Transposase_IS30-like"/>
</dbReference>
<feature type="domain" description="Integrase catalytic" evidence="1">
    <location>
        <begin position="1"/>
        <end position="130"/>
    </location>
</feature>
<gene>
    <name evidence="2" type="ORF">ACFFQ6_27820</name>
</gene>
<dbReference type="RefSeq" id="WP_378376202.1">
    <property type="nucleotide sequence ID" value="NZ_JBHMAS010000069.1"/>
</dbReference>
<dbReference type="InterPro" id="IPR051917">
    <property type="entry name" value="Transposase-Integrase"/>
</dbReference>
<evidence type="ECO:0000259" key="1">
    <source>
        <dbReference type="PROSITE" id="PS50994"/>
    </source>
</evidence>
<dbReference type="PANTHER" id="PTHR10948:SF23">
    <property type="entry name" value="TRANSPOSASE INSI FOR INSERTION SEQUENCE ELEMENT IS30A-RELATED"/>
    <property type="match status" value="1"/>
</dbReference>
<dbReference type="InterPro" id="IPR036397">
    <property type="entry name" value="RNaseH_sf"/>
</dbReference>
<evidence type="ECO:0000313" key="2">
    <source>
        <dbReference type="EMBL" id="MFB9783515.1"/>
    </source>
</evidence>
<dbReference type="SUPFAM" id="SSF53098">
    <property type="entry name" value="Ribonuclease H-like"/>
    <property type="match status" value="1"/>
</dbReference>
<dbReference type="InterPro" id="IPR001584">
    <property type="entry name" value="Integrase_cat-core"/>
</dbReference>